<evidence type="ECO:0000313" key="5">
    <source>
        <dbReference type="Proteomes" id="UP000789595"/>
    </source>
</evidence>
<dbReference type="GO" id="GO:0005634">
    <property type="term" value="C:nucleus"/>
    <property type="evidence" value="ECO:0007669"/>
    <property type="project" value="TreeGrafter"/>
</dbReference>
<dbReference type="InterPro" id="IPR050745">
    <property type="entry name" value="Multifunctional_regulatory"/>
</dbReference>
<evidence type="ECO:0000313" key="4">
    <source>
        <dbReference type="EMBL" id="CAH0369283.1"/>
    </source>
</evidence>
<dbReference type="PROSITE" id="PS50088">
    <property type="entry name" value="ANK_REPEAT"/>
    <property type="match status" value="1"/>
</dbReference>
<feature type="repeat" description="ANK" evidence="3">
    <location>
        <begin position="203"/>
        <end position="235"/>
    </location>
</feature>
<dbReference type="SUPFAM" id="SSF48403">
    <property type="entry name" value="Ankyrin repeat"/>
    <property type="match status" value="1"/>
</dbReference>
<dbReference type="OrthoDB" id="341259at2759"/>
<dbReference type="Proteomes" id="UP000789595">
    <property type="component" value="Unassembled WGS sequence"/>
</dbReference>
<dbReference type="AlphaFoldDB" id="A0A8J2SCU7"/>
<keyword evidence="1" id="KW-0677">Repeat</keyword>
<dbReference type="GO" id="GO:0005737">
    <property type="term" value="C:cytoplasm"/>
    <property type="evidence" value="ECO:0007669"/>
    <property type="project" value="TreeGrafter"/>
</dbReference>
<comment type="caution">
    <text evidence="4">The sequence shown here is derived from an EMBL/GenBank/DDBJ whole genome shotgun (WGS) entry which is preliminary data.</text>
</comment>
<keyword evidence="2 3" id="KW-0040">ANK repeat</keyword>
<proteinExistence type="predicted"/>
<evidence type="ECO:0000256" key="1">
    <source>
        <dbReference type="ARBA" id="ARBA00022737"/>
    </source>
</evidence>
<dbReference type="PANTHER" id="PTHR24189">
    <property type="entry name" value="MYOTROPHIN"/>
    <property type="match status" value="1"/>
</dbReference>
<evidence type="ECO:0000256" key="3">
    <source>
        <dbReference type="PROSITE-ProRule" id="PRU00023"/>
    </source>
</evidence>
<dbReference type="InterPro" id="IPR036770">
    <property type="entry name" value="Ankyrin_rpt-contain_sf"/>
</dbReference>
<protein>
    <submittedName>
        <fullName evidence="4">Uncharacterized protein</fullName>
    </submittedName>
</protein>
<reference evidence="4" key="1">
    <citation type="submission" date="2021-11" db="EMBL/GenBank/DDBJ databases">
        <authorList>
            <consortium name="Genoscope - CEA"/>
            <person name="William W."/>
        </authorList>
    </citation>
    <scope>NUCLEOTIDE SEQUENCE</scope>
</reference>
<dbReference type="SMART" id="SM00248">
    <property type="entry name" value="ANK"/>
    <property type="match status" value="3"/>
</dbReference>
<sequence>MDEDLTAEQQAHQERLRQSLLAETKTKIALRKEIDELKKRADGIYAVGARVETREETSEEWGRWSEPSSVGEVVLIRRAPERAPIQPATYDVRYGDGRVAEAVPLERVRRYPGTPAFAPNGKAYCSPLESPHNLIIQASNVGDAATVAKCLDAGVKIEHAMNGCFESILFIASGRGHTDLVKMLVERGAAVDEPHQGSAQGKRNWTPLHHALFFGYHAAAQVLIEHGASVHAMLMITVHAPGGDHRLHVSERDCHLPIMSPLFFACRAAADEDIEDYDVEYPYIEFFVEDSDDESAVDEACDGAACVRLLLEHVDVDAKVGDFG</sequence>
<organism evidence="4 5">
    <name type="scientific">Pelagomonas calceolata</name>
    <dbReference type="NCBI Taxonomy" id="35677"/>
    <lineage>
        <taxon>Eukaryota</taxon>
        <taxon>Sar</taxon>
        <taxon>Stramenopiles</taxon>
        <taxon>Ochrophyta</taxon>
        <taxon>Pelagophyceae</taxon>
        <taxon>Pelagomonadales</taxon>
        <taxon>Pelagomonadaceae</taxon>
        <taxon>Pelagomonas</taxon>
    </lineage>
</organism>
<dbReference type="Gene3D" id="1.25.40.20">
    <property type="entry name" value="Ankyrin repeat-containing domain"/>
    <property type="match status" value="1"/>
</dbReference>
<dbReference type="PROSITE" id="PS50297">
    <property type="entry name" value="ANK_REP_REGION"/>
    <property type="match status" value="1"/>
</dbReference>
<evidence type="ECO:0000256" key="2">
    <source>
        <dbReference type="ARBA" id="ARBA00023043"/>
    </source>
</evidence>
<accession>A0A8J2SCU7</accession>
<gene>
    <name evidence="4" type="ORF">PECAL_2P24030</name>
</gene>
<keyword evidence="5" id="KW-1185">Reference proteome</keyword>
<dbReference type="Pfam" id="PF12796">
    <property type="entry name" value="Ank_2"/>
    <property type="match status" value="1"/>
</dbReference>
<dbReference type="InterPro" id="IPR002110">
    <property type="entry name" value="Ankyrin_rpt"/>
</dbReference>
<name>A0A8J2SCU7_9STRA</name>
<dbReference type="EMBL" id="CAKKNE010000002">
    <property type="protein sequence ID" value="CAH0369283.1"/>
    <property type="molecule type" value="Genomic_DNA"/>
</dbReference>
<dbReference type="PANTHER" id="PTHR24189:SF71">
    <property type="entry name" value="ANKYRIN REPEAT DOMAIN 39"/>
    <property type="match status" value="1"/>
</dbReference>